<dbReference type="InterPro" id="IPR025154">
    <property type="entry name" value="Put_metallopeptidase_dom"/>
</dbReference>
<dbReference type="InterPro" id="IPR036465">
    <property type="entry name" value="vWFA_dom_sf"/>
</dbReference>
<organism evidence="3 4">
    <name type="scientific">Veillonella magna</name>
    <dbReference type="NCBI Taxonomy" id="464322"/>
    <lineage>
        <taxon>Bacteria</taxon>
        <taxon>Bacillati</taxon>
        <taxon>Bacillota</taxon>
        <taxon>Negativicutes</taxon>
        <taxon>Veillonellales</taxon>
        <taxon>Veillonellaceae</taxon>
        <taxon>Veillonella</taxon>
    </lineage>
</organism>
<keyword evidence="4" id="KW-1185">Reference proteome</keyword>
<dbReference type="SUPFAM" id="SSF53300">
    <property type="entry name" value="vWA-like"/>
    <property type="match status" value="1"/>
</dbReference>
<dbReference type="Proteomes" id="UP000707138">
    <property type="component" value="Unassembled WGS sequence"/>
</dbReference>
<feature type="domain" description="VWA-like" evidence="1">
    <location>
        <begin position="325"/>
        <end position="449"/>
    </location>
</feature>
<dbReference type="Pfam" id="PF13203">
    <property type="entry name" value="DUF2201_N"/>
    <property type="match status" value="1"/>
</dbReference>
<evidence type="ECO:0000313" key="4">
    <source>
        <dbReference type="Proteomes" id="UP000707138"/>
    </source>
</evidence>
<dbReference type="EMBL" id="JACJLA010000004">
    <property type="protein sequence ID" value="MBM6912291.1"/>
    <property type="molecule type" value="Genomic_DNA"/>
</dbReference>
<dbReference type="PANTHER" id="PTHR38730:SF1">
    <property type="entry name" value="SLL7028 PROTEIN"/>
    <property type="match status" value="1"/>
</dbReference>
<evidence type="ECO:0000313" key="3">
    <source>
        <dbReference type="EMBL" id="MBM6912291.1"/>
    </source>
</evidence>
<evidence type="ECO:0000259" key="1">
    <source>
        <dbReference type="Pfam" id="PF09967"/>
    </source>
</evidence>
<feature type="domain" description="Putative metallopeptidase" evidence="2">
    <location>
        <begin position="64"/>
        <end position="296"/>
    </location>
</feature>
<proteinExistence type="predicted"/>
<reference evidence="3 4" key="1">
    <citation type="journal article" date="2021" name="Sci. Rep.">
        <title>The distribution of antibiotic resistance genes in chicken gut microbiota commensals.</title>
        <authorList>
            <person name="Juricova H."/>
            <person name="Matiasovicova J."/>
            <person name="Kubasova T."/>
            <person name="Cejkova D."/>
            <person name="Rychlik I."/>
        </authorList>
    </citation>
    <scope>NUCLEOTIDE SEQUENCE [LARGE SCALE GENOMIC DNA]</scope>
    <source>
        <strain evidence="3 4">An537</strain>
    </source>
</reference>
<comment type="caution">
    <text evidence="3">The sequence shown here is derived from an EMBL/GenBank/DDBJ whole genome shotgun (WGS) entry which is preliminary data.</text>
</comment>
<protein>
    <recommendedName>
        <fullName evidence="5">VWA-like domain-containing protein</fullName>
    </recommendedName>
</protein>
<dbReference type="Pfam" id="PF09967">
    <property type="entry name" value="DUF2201"/>
    <property type="match status" value="1"/>
</dbReference>
<evidence type="ECO:0000259" key="2">
    <source>
        <dbReference type="Pfam" id="PF13203"/>
    </source>
</evidence>
<gene>
    <name evidence="3" type="ORF">H6A01_02960</name>
</gene>
<evidence type="ECO:0008006" key="5">
    <source>
        <dbReference type="Google" id="ProtNLM"/>
    </source>
</evidence>
<accession>A0ABS2GDQ7</accession>
<dbReference type="InterPro" id="IPR018698">
    <property type="entry name" value="VWA-like_dom"/>
</dbReference>
<dbReference type="RefSeq" id="WP_205087504.1">
    <property type="nucleotide sequence ID" value="NZ_JACJLA010000004.1"/>
</dbReference>
<dbReference type="PANTHER" id="PTHR38730">
    <property type="entry name" value="SLL7028 PROTEIN"/>
    <property type="match status" value="1"/>
</dbReference>
<sequence>MMTERQWQALPLRERIGRLHEETKDAVENHRSEYWRDASLTSEEAERKAAYEARFFSIVAAVGRRLVDEDPFYGYFLFQMGQTLAWHLTDATGVTFKDTRYVLRFNPFLFLTLTPEQMMTALRHEILHVVVLHPLRIRRLREQYSPLAINLAMDLVVNGYLTELPDEAVTVKGVNAAYGLELLPFKSLEYYIEHIEEAIDIARETDGSAEVGGIWSDRDAYEVATSFDAAHTHDEWEEIPVESDLMQQFTEKAAKAAQKGGTPGYMEPLLKLLAEQKEGLPWQLYLKRMLGRVVSGYKKTNTRRHRRQPERLDLRGQLRKHRARIVVALDCSGSISDAAFTEALREVLRLVKSYDYEITIVECDDQIRRTYTVQRPEDVQSRLAARGGTAFSPVIAYGNEHQIDVLIYFTDGKGEPRLTVDPKGYPILWILADSGQQLSLKRPWGAVKAMRTRPFEIVEGEMEYERTDGYSMNNQEGFSMMNQEKDWDD</sequence>
<name>A0ABS2GDQ7_9FIRM</name>